<comment type="caution">
    <text evidence="1">The sequence shown here is derived from an EMBL/GenBank/DDBJ whole genome shotgun (WGS) entry which is preliminary data.</text>
</comment>
<organism evidence="1 2">
    <name type="scientific">Xenoophorus captivus</name>
    <dbReference type="NCBI Taxonomy" id="1517983"/>
    <lineage>
        <taxon>Eukaryota</taxon>
        <taxon>Metazoa</taxon>
        <taxon>Chordata</taxon>
        <taxon>Craniata</taxon>
        <taxon>Vertebrata</taxon>
        <taxon>Euteleostomi</taxon>
        <taxon>Actinopterygii</taxon>
        <taxon>Neopterygii</taxon>
        <taxon>Teleostei</taxon>
        <taxon>Neoteleostei</taxon>
        <taxon>Acanthomorphata</taxon>
        <taxon>Ovalentaria</taxon>
        <taxon>Atherinomorphae</taxon>
        <taxon>Cyprinodontiformes</taxon>
        <taxon>Goodeidae</taxon>
        <taxon>Xenoophorus</taxon>
    </lineage>
</organism>
<name>A0ABV0QAN3_9TELE</name>
<protein>
    <submittedName>
        <fullName evidence="1">Uncharacterized protein</fullName>
    </submittedName>
</protein>
<evidence type="ECO:0000313" key="1">
    <source>
        <dbReference type="EMBL" id="MEQ2192582.1"/>
    </source>
</evidence>
<reference evidence="1 2" key="1">
    <citation type="submission" date="2021-06" db="EMBL/GenBank/DDBJ databases">
        <authorList>
            <person name="Palmer J.M."/>
        </authorList>
    </citation>
    <scope>NUCLEOTIDE SEQUENCE [LARGE SCALE GENOMIC DNA]</scope>
    <source>
        <strain evidence="1 2">XC_2019</strain>
        <tissue evidence="1">Muscle</tissue>
    </source>
</reference>
<dbReference type="EMBL" id="JAHRIN010002905">
    <property type="protein sequence ID" value="MEQ2192582.1"/>
    <property type="molecule type" value="Genomic_DNA"/>
</dbReference>
<keyword evidence="2" id="KW-1185">Reference proteome</keyword>
<dbReference type="Proteomes" id="UP001434883">
    <property type="component" value="Unassembled WGS sequence"/>
</dbReference>
<proteinExistence type="predicted"/>
<evidence type="ECO:0000313" key="2">
    <source>
        <dbReference type="Proteomes" id="UP001434883"/>
    </source>
</evidence>
<gene>
    <name evidence="1" type="ORF">XENOCAPTIV_013975</name>
</gene>
<accession>A0ABV0QAN3</accession>
<sequence length="110" mass="11962">MVSILTFSTQSSCSDHVINRTRSQDLHMDGLVCLRLNQTGAALSLVLPVGGAHTAVSVLCLCMQPLAGSEQQGSDASLNTKRVTHVEQLPLRLQHQEIMMKDCMKAMNNV</sequence>